<dbReference type="AlphaFoldDB" id="A0A5C6CNT4"/>
<feature type="domain" description="Methyltransferase" evidence="1">
    <location>
        <begin position="61"/>
        <end position="152"/>
    </location>
</feature>
<dbReference type="SUPFAM" id="SSF53335">
    <property type="entry name" value="S-adenosyl-L-methionine-dependent methyltransferases"/>
    <property type="match status" value="1"/>
</dbReference>
<dbReference type="Gene3D" id="3.40.50.150">
    <property type="entry name" value="Vaccinia Virus protein VP39"/>
    <property type="match status" value="1"/>
</dbReference>
<protein>
    <recommendedName>
        <fullName evidence="1">Methyltransferase domain-containing protein</fullName>
    </recommendedName>
</protein>
<dbReference type="InterPro" id="IPR029063">
    <property type="entry name" value="SAM-dependent_MTases_sf"/>
</dbReference>
<sequence length="244" mass="27393">MTFDRVRNSVWIDDPSLDAAEYQRARISMARWNRFTGIADGLYRQIARYQIAHRGRRPLRVLDVSTGNGDLAVRWAVQAARHRCDLHITSVDPNAHSIAEQQRLAKQSQVEVQSVQLDCIASPLPCGFDVVVCSMLMHRLDEAQAFRLLQSIQFSAQQAVIVCDLNRSRLNHALVKLASRLCTRSHVYRHDAVAGIQAAFSEQEISRIAQSALARPIQLRPLFPCHFLLVADETVDPVVASAFA</sequence>
<comment type="caution">
    <text evidence="2">The sequence shown here is derived from an EMBL/GenBank/DDBJ whole genome shotgun (WGS) entry which is preliminary data.</text>
</comment>
<evidence type="ECO:0000259" key="1">
    <source>
        <dbReference type="Pfam" id="PF13649"/>
    </source>
</evidence>
<dbReference type="Pfam" id="PF13649">
    <property type="entry name" value="Methyltransf_25"/>
    <property type="match status" value="1"/>
</dbReference>
<keyword evidence="3" id="KW-1185">Reference proteome</keyword>
<accession>A0A5C6CNT4</accession>
<evidence type="ECO:0000313" key="2">
    <source>
        <dbReference type="EMBL" id="TWU26190.1"/>
    </source>
</evidence>
<proteinExistence type="predicted"/>
<dbReference type="RefSeq" id="WP_146592596.1">
    <property type="nucleotide sequence ID" value="NZ_SJPT01000001.1"/>
</dbReference>
<dbReference type="EMBL" id="SJPT01000001">
    <property type="protein sequence ID" value="TWU26190.1"/>
    <property type="molecule type" value="Genomic_DNA"/>
</dbReference>
<dbReference type="Proteomes" id="UP000316304">
    <property type="component" value="Unassembled WGS sequence"/>
</dbReference>
<dbReference type="InterPro" id="IPR041698">
    <property type="entry name" value="Methyltransf_25"/>
</dbReference>
<name>A0A5C6CNT4_9BACT</name>
<dbReference type="OrthoDB" id="264315at2"/>
<evidence type="ECO:0000313" key="3">
    <source>
        <dbReference type="Proteomes" id="UP000316304"/>
    </source>
</evidence>
<reference evidence="2 3" key="1">
    <citation type="submission" date="2019-02" db="EMBL/GenBank/DDBJ databases">
        <title>Deep-cultivation of Planctomycetes and their phenomic and genomic characterization uncovers novel biology.</title>
        <authorList>
            <person name="Wiegand S."/>
            <person name="Jogler M."/>
            <person name="Boedeker C."/>
            <person name="Pinto D."/>
            <person name="Vollmers J."/>
            <person name="Rivas-Marin E."/>
            <person name="Kohn T."/>
            <person name="Peeters S.H."/>
            <person name="Heuer A."/>
            <person name="Rast P."/>
            <person name="Oberbeckmann S."/>
            <person name="Bunk B."/>
            <person name="Jeske O."/>
            <person name="Meyerdierks A."/>
            <person name="Storesund J.E."/>
            <person name="Kallscheuer N."/>
            <person name="Luecker S."/>
            <person name="Lage O.M."/>
            <person name="Pohl T."/>
            <person name="Merkel B.J."/>
            <person name="Hornburger P."/>
            <person name="Mueller R.-W."/>
            <person name="Bruemmer F."/>
            <person name="Labrenz M."/>
            <person name="Spormann A.M."/>
            <person name="Op Den Camp H."/>
            <person name="Overmann J."/>
            <person name="Amann R."/>
            <person name="Jetten M.S.M."/>
            <person name="Mascher T."/>
            <person name="Medema M.H."/>
            <person name="Devos D.P."/>
            <person name="Kaster A.-K."/>
            <person name="Ovreas L."/>
            <person name="Rohde M."/>
            <person name="Galperin M.Y."/>
            <person name="Jogler C."/>
        </authorList>
    </citation>
    <scope>NUCLEOTIDE SEQUENCE [LARGE SCALE GENOMIC DNA]</scope>
    <source>
        <strain evidence="2 3">Pla52o</strain>
    </source>
</reference>
<gene>
    <name evidence="2" type="ORF">Pla52o_00420</name>
</gene>
<organism evidence="2 3">
    <name type="scientific">Novipirellula galeiformis</name>
    <dbReference type="NCBI Taxonomy" id="2528004"/>
    <lineage>
        <taxon>Bacteria</taxon>
        <taxon>Pseudomonadati</taxon>
        <taxon>Planctomycetota</taxon>
        <taxon>Planctomycetia</taxon>
        <taxon>Pirellulales</taxon>
        <taxon>Pirellulaceae</taxon>
        <taxon>Novipirellula</taxon>
    </lineage>
</organism>